<dbReference type="AlphaFoldDB" id="A0A346B187"/>
<gene>
    <name evidence="1" type="ORF">DKB62_10070</name>
</gene>
<protein>
    <submittedName>
        <fullName evidence="1">Uncharacterized protein</fullName>
    </submittedName>
</protein>
<organism evidence="1 2">
    <name type="scientific">Megasphaera stantonii</name>
    <dbReference type="NCBI Taxonomy" id="2144175"/>
    <lineage>
        <taxon>Bacteria</taxon>
        <taxon>Bacillati</taxon>
        <taxon>Bacillota</taxon>
        <taxon>Negativicutes</taxon>
        <taxon>Veillonellales</taxon>
        <taxon>Veillonellaceae</taxon>
        <taxon>Megasphaera</taxon>
    </lineage>
</organism>
<evidence type="ECO:0000313" key="2">
    <source>
        <dbReference type="Proteomes" id="UP000254337"/>
    </source>
</evidence>
<dbReference type="Proteomes" id="UP000254337">
    <property type="component" value="Chromosome"/>
</dbReference>
<sequence length="68" mass="7641">MSLLKSLVSSLIKSKLDDRKKELQARLIAEIGSTESAWVKARNQAYINLLDGANKSVVNRIEKELDKL</sequence>
<dbReference type="KEGG" id="meg:DKB62_10070"/>
<evidence type="ECO:0000313" key="1">
    <source>
        <dbReference type="EMBL" id="AXL21880.1"/>
    </source>
</evidence>
<proteinExistence type="predicted"/>
<name>A0A346B187_9FIRM</name>
<dbReference type="EMBL" id="CP029462">
    <property type="protein sequence ID" value="AXL21880.1"/>
    <property type="molecule type" value="Genomic_DNA"/>
</dbReference>
<accession>A0A346B187</accession>
<keyword evidence="2" id="KW-1185">Reference proteome</keyword>
<dbReference type="RefSeq" id="WP_107196556.1">
    <property type="nucleotide sequence ID" value="NZ_CP029462.1"/>
</dbReference>
<reference evidence="1 2" key="1">
    <citation type="submission" date="2018-05" db="EMBL/GenBank/DDBJ databases">
        <title>Complete genome sequence of Megasphaera sp. AJH120T, isolated from the ceca of a chicken.</title>
        <authorList>
            <person name="Maki J."/>
            <person name="Looft T."/>
        </authorList>
    </citation>
    <scope>NUCLEOTIDE SEQUENCE [LARGE SCALE GENOMIC DNA]</scope>
    <source>
        <strain evidence="1 2">AJH120</strain>
    </source>
</reference>